<dbReference type="InterPro" id="IPR042268">
    <property type="entry name" value="BamC_C"/>
</dbReference>
<dbReference type="Pfam" id="PF06804">
    <property type="entry name" value="Lipoprotein_18"/>
    <property type="match status" value="1"/>
</dbReference>
<dbReference type="Proteomes" id="UP000184497">
    <property type="component" value="Unassembled WGS sequence"/>
</dbReference>
<dbReference type="EMBL" id="FRAQ01000001">
    <property type="protein sequence ID" value="SHK44987.1"/>
    <property type="molecule type" value="Genomic_DNA"/>
</dbReference>
<dbReference type="Gene3D" id="3.30.310.170">
    <property type="entry name" value="Outer membrane protein assembly factor BamC"/>
    <property type="match status" value="1"/>
</dbReference>
<dbReference type="STRING" id="564117.SAMN05216369_2092"/>
<protein>
    <submittedName>
        <fullName evidence="1">Beta-barrel assembly machine subunit BamC</fullName>
    </submittedName>
</protein>
<gene>
    <name evidence="1" type="ORF">SAMN05216369_2092</name>
</gene>
<organism evidence="1 2">
    <name type="scientific">Marinobacter antarcticus</name>
    <dbReference type="NCBI Taxonomy" id="564117"/>
    <lineage>
        <taxon>Bacteria</taxon>
        <taxon>Pseudomonadati</taxon>
        <taxon>Pseudomonadota</taxon>
        <taxon>Gammaproteobacteria</taxon>
        <taxon>Pseudomonadales</taxon>
        <taxon>Marinobacteraceae</taxon>
        <taxon>Marinobacter</taxon>
    </lineage>
</organism>
<sequence length="379" mass="42002">MPVLSGTRKFVAFRSIAIASGLLLTIATSGCSLVEDRSERYVNAKEGDALALPETADSSHFTQVMPIRGINPADANKMYPSDIPQPPDMTSGILEENYVVEELDGRVWLLVNDVPGRIWPAVTAYMNEEGLGVAYDNPQLGLLQSELANFSMRARELLELSSAPAEAAGAEPKVLLQARIAPGVRRKTTEIQVRKLTSENVVEDTAEKEASWPVELISWRGIADPTMEELALQKRLLADLGEFLKAREESKSFSRAASGMVAKPLVKLLSENDTAKAIRMDLDYGRSWAEVNRALTESDIAVVDLNRSEGWLFVDFRTADERDPGWFSWFSDKEKPRHTHTVTLTKSDGQVDVTAEAAEDYSGERSAEDLLTQLFDYLY</sequence>
<keyword evidence="2" id="KW-1185">Reference proteome</keyword>
<proteinExistence type="predicted"/>
<dbReference type="OrthoDB" id="6199301at2"/>
<dbReference type="AlphaFoldDB" id="A0A1M6SJZ6"/>
<dbReference type="RefSeq" id="WP_072797060.1">
    <property type="nucleotide sequence ID" value="NZ_FRAQ01000001.1"/>
</dbReference>
<name>A0A1M6SJZ6_9GAMM</name>
<evidence type="ECO:0000313" key="2">
    <source>
        <dbReference type="Proteomes" id="UP000184497"/>
    </source>
</evidence>
<reference evidence="2" key="1">
    <citation type="submission" date="2016-11" db="EMBL/GenBank/DDBJ databases">
        <authorList>
            <person name="Varghese N."/>
            <person name="Submissions S."/>
        </authorList>
    </citation>
    <scope>NUCLEOTIDE SEQUENCE [LARGE SCALE GENOMIC DNA]</scope>
    <source>
        <strain evidence="2">CGMCC 1.10835</strain>
    </source>
</reference>
<dbReference type="InterPro" id="IPR010653">
    <property type="entry name" value="NlpB/DapX"/>
</dbReference>
<evidence type="ECO:0000313" key="1">
    <source>
        <dbReference type="EMBL" id="SHK44987.1"/>
    </source>
</evidence>
<accession>A0A1M6SJZ6</accession>